<organism evidence="1 2">
    <name type="scientific">Caulobacter phage Ccr32</name>
    <dbReference type="NCBI Taxonomy" id="1959738"/>
    <lineage>
        <taxon>Viruses</taxon>
        <taxon>Duplodnaviria</taxon>
        <taxon>Heunggongvirae</taxon>
        <taxon>Uroviricota</taxon>
        <taxon>Caudoviricetes</taxon>
        <taxon>Jeanschmidtviridae</taxon>
        <taxon>Shapirovirus</taxon>
        <taxon>Shapirovirus cbk</taxon>
    </lineage>
</organism>
<name>A0A1V0EDY9_9CAUD</name>
<protein>
    <submittedName>
        <fullName evidence="1">Uncharacterized protein</fullName>
    </submittedName>
</protein>
<evidence type="ECO:0000313" key="1">
    <source>
        <dbReference type="EMBL" id="ARB15131.1"/>
    </source>
</evidence>
<dbReference type="EMBL" id="KY555146">
    <property type="protein sequence ID" value="ARB15131.1"/>
    <property type="molecule type" value="Genomic_DNA"/>
</dbReference>
<proteinExistence type="predicted"/>
<evidence type="ECO:0000313" key="2">
    <source>
        <dbReference type="Proteomes" id="UP000222485"/>
    </source>
</evidence>
<sequence length="93" mass="9776">MNSIQDLIAKLNQPGARLAAVAITVGGVEMQPSPAQAQVRGVVEATPDAIWMDNGKMMPIGCQANYVFDGSPDRFVVDIGVSKITYEIAQGAA</sequence>
<reference evidence="2" key="1">
    <citation type="journal article" date="2017" name="Curr. Microbiol.">
        <title>Genomic Diversity of Type B3 Bacteriophages of Caulobacter crescentus.</title>
        <authorList>
            <person name="Ash K.T."/>
            <person name="Drake K.M."/>
            <person name="Gibbs W.S."/>
            <person name="Ely B."/>
        </authorList>
    </citation>
    <scope>NUCLEOTIDE SEQUENCE [LARGE SCALE GENOMIC DNA]</scope>
</reference>
<gene>
    <name evidence="1" type="ORF">Ccr32_gp213</name>
</gene>
<accession>A0A1V0EDY9</accession>
<dbReference type="Proteomes" id="UP000222485">
    <property type="component" value="Genome"/>
</dbReference>